<sequence length="164" mass="18034">MAGFADSHLGRLRAVVGSRMLLVPGARLVIEDPATGRILLQERSDFALWGLPGGSAEEGEGLEQVAIREALEETGLAVADLEPFGFGCDPAYETITFPNGDRCQFFVMMFRTRSFTEVPVLDSQGESLRLDWFAPDDLPAMLPNMARSVEAYRRFLATGAFQMI</sequence>
<dbReference type="InterPro" id="IPR000086">
    <property type="entry name" value="NUDIX_hydrolase_dom"/>
</dbReference>
<dbReference type="EMBL" id="RJKX01000013">
    <property type="protein sequence ID" value="ROP99466.1"/>
    <property type="molecule type" value="Genomic_DNA"/>
</dbReference>
<dbReference type="OrthoDB" id="9761969at2"/>
<evidence type="ECO:0000313" key="6">
    <source>
        <dbReference type="Proteomes" id="UP000278222"/>
    </source>
</evidence>
<dbReference type="GO" id="GO:0016787">
    <property type="term" value="F:hydrolase activity"/>
    <property type="evidence" value="ECO:0007669"/>
    <property type="project" value="UniProtKB-KW"/>
</dbReference>
<dbReference type="PRINTS" id="PR00502">
    <property type="entry name" value="NUDIXFAMILY"/>
</dbReference>
<comment type="similarity">
    <text evidence="3">Belongs to the Nudix hydrolase family.</text>
</comment>
<keyword evidence="6" id="KW-1185">Reference proteome</keyword>
<accession>A0A3N1M9V6</accession>
<proteinExistence type="inferred from homology"/>
<name>A0A3N1M9V6_9PROT</name>
<evidence type="ECO:0000256" key="1">
    <source>
        <dbReference type="ARBA" id="ARBA00001946"/>
    </source>
</evidence>
<dbReference type="PANTHER" id="PTHR43046">
    <property type="entry name" value="GDP-MANNOSE MANNOSYL HYDROLASE"/>
    <property type="match status" value="1"/>
</dbReference>
<reference evidence="5 6" key="1">
    <citation type="submission" date="2018-11" db="EMBL/GenBank/DDBJ databases">
        <title>Genomic Encyclopedia of Type Strains, Phase IV (KMG-IV): sequencing the most valuable type-strain genomes for metagenomic binning, comparative biology and taxonomic classification.</title>
        <authorList>
            <person name="Goeker M."/>
        </authorList>
    </citation>
    <scope>NUCLEOTIDE SEQUENCE [LARGE SCALE GENOMIC DNA]</scope>
    <source>
        <strain evidence="5 6">DSM 5900</strain>
    </source>
</reference>
<evidence type="ECO:0000259" key="4">
    <source>
        <dbReference type="PROSITE" id="PS51462"/>
    </source>
</evidence>
<dbReference type="PROSITE" id="PS51462">
    <property type="entry name" value="NUDIX"/>
    <property type="match status" value="1"/>
</dbReference>
<evidence type="ECO:0000313" key="5">
    <source>
        <dbReference type="EMBL" id="ROP99466.1"/>
    </source>
</evidence>
<evidence type="ECO:0000256" key="2">
    <source>
        <dbReference type="ARBA" id="ARBA00022801"/>
    </source>
</evidence>
<organism evidence="5 6">
    <name type="scientific">Stella humosa</name>
    <dbReference type="NCBI Taxonomy" id="94"/>
    <lineage>
        <taxon>Bacteria</taxon>
        <taxon>Pseudomonadati</taxon>
        <taxon>Pseudomonadota</taxon>
        <taxon>Alphaproteobacteria</taxon>
        <taxon>Rhodospirillales</taxon>
        <taxon>Stellaceae</taxon>
        <taxon>Stella</taxon>
    </lineage>
</organism>
<dbReference type="PROSITE" id="PS00893">
    <property type="entry name" value="NUDIX_BOX"/>
    <property type="match status" value="1"/>
</dbReference>
<gene>
    <name evidence="5" type="ORF">EDC65_1245</name>
</gene>
<dbReference type="InterPro" id="IPR020084">
    <property type="entry name" value="NUDIX_hydrolase_CS"/>
</dbReference>
<dbReference type="RefSeq" id="WP_123688854.1">
    <property type="nucleotide sequence ID" value="NZ_AP019700.1"/>
</dbReference>
<dbReference type="Pfam" id="PF00293">
    <property type="entry name" value="NUDIX"/>
    <property type="match status" value="1"/>
</dbReference>
<protein>
    <submittedName>
        <fullName evidence="5">ADP-ribose pyrophosphatase YjhB (NUDIX family)</fullName>
    </submittedName>
</protein>
<dbReference type="Gene3D" id="3.90.79.10">
    <property type="entry name" value="Nucleoside Triphosphate Pyrophosphohydrolase"/>
    <property type="match status" value="1"/>
</dbReference>
<comment type="cofactor">
    <cofactor evidence="1">
        <name>Mg(2+)</name>
        <dbReference type="ChEBI" id="CHEBI:18420"/>
    </cofactor>
</comment>
<dbReference type="SUPFAM" id="SSF55811">
    <property type="entry name" value="Nudix"/>
    <property type="match status" value="1"/>
</dbReference>
<evidence type="ECO:0000256" key="3">
    <source>
        <dbReference type="RuleBase" id="RU003476"/>
    </source>
</evidence>
<dbReference type="Proteomes" id="UP000278222">
    <property type="component" value="Unassembled WGS sequence"/>
</dbReference>
<dbReference type="AlphaFoldDB" id="A0A3N1M9V6"/>
<dbReference type="InterPro" id="IPR015797">
    <property type="entry name" value="NUDIX_hydrolase-like_dom_sf"/>
</dbReference>
<comment type="caution">
    <text evidence="5">The sequence shown here is derived from an EMBL/GenBank/DDBJ whole genome shotgun (WGS) entry which is preliminary data.</text>
</comment>
<dbReference type="PANTHER" id="PTHR43046:SF2">
    <property type="entry name" value="8-OXO-DGTP DIPHOSPHATASE-RELATED"/>
    <property type="match status" value="1"/>
</dbReference>
<dbReference type="InterPro" id="IPR020476">
    <property type="entry name" value="Nudix_hydrolase"/>
</dbReference>
<feature type="domain" description="Nudix hydrolase" evidence="4">
    <location>
        <begin position="21"/>
        <end position="157"/>
    </location>
</feature>
<keyword evidence="2 3" id="KW-0378">Hydrolase</keyword>